<reference evidence="1" key="1">
    <citation type="submission" date="2022-07" db="EMBL/GenBank/DDBJ databases">
        <title>Phylogenomic reconstructions and comparative analyses of Kickxellomycotina fungi.</title>
        <authorList>
            <person name="Reynolds N.K."/>
            <person name="Stajich J.E."/>
            <person name="Barry K."/>
            <person name="Grigoriev I.V."/>
            <person name="Crous P."/>
            <person name="Smith M.E."/>
        </authorList>
    </citation>
    <scope>NUCLEOTIDE SEQUENCE</scope>
    <source>
        <strain evidence="1">NRRL 5244</strain>
    </source>
</reference>
<evidence type="ECO:0000313" key="2">
    <source>
        <dbReference type="Proteomes" id="UP001150603"/>
    </source>
</evidence>
<comment type="caution">
    <text evidence="1">The sequence shown here is derived from an EMBL/GenBank/DDBJ whole genome shotgun (WGS) entry which is preliminary data.</text>
</comment>
<keyword evidence="2" id="KW-1185">Reference proteome</keyword>
<gene>
    <name evidence="1" type="ORF">FBU59_000868</name>
</gene>
<evidence type="ECO:0000313" key="1">
    <source>
        <dbReference type="EMBL" id="KAJ1950033.1"/>
    </source>
</evidence>
<dbReference type="EMBL" id="JANBPW010000300">
    <property type="protein sequence ID" value="KAJ1950033.1"/>
    <property type="molecule type" value="Genomic_DNA"/>
</dbReference>
<sequence length="65" mass="6368">MAASGPAASSPPLSTQASPFAGNAAPQDFGTSPDFHDSSSGQKAAATTSVAEPSFDPPFSTGVRV</sequence>
<proteinExistence type="predicted"/>
<name>A0ACC1JFF7_9FUNG</name>
<dbReference type="Proteomes" id="UP001150603">
    <property type="component" value="Unassembled WGS sequence"/>
</dbReference>
<protein>
    <submittedName>
        <fullName evidence="1">Uncharacterized protein</fullName>
    </submittedName>
</protein>
<organism evidence="1 2">
    <name type="scientific">Linderina macrospora</name>
    <dbReference type="NCBI Taxonomy" id="4868"/>
    <lineage>
        <taxon>Eukaryota</taxon>
        <taxon>Fungi</taxon>
        <taxon>Fungi incertae sedis</taxon>
        <taxon>Zoopagomycota</taxon>
        <taxon>Kickxellomycotina</taxon>
        <taxon>Kickxellomycetes</taxon>
        <taxon>Kickxellales</taxon>
        <taxon>Kickxellaceae</taxon>
        <taxon>Linderina</taxon>
    </lineage>
</organism>
<accession>A0ACC1JFF7</accession>